<dbReference type="AlphaFoldDB" id="W2HXD5"/>
<organism evidence="2">
    <name type="scientific">Phytophthora nicotianae</name>
    <name type="common">Potato buckeye rot agent</name>
    <name type="synonym">Phytophthora parasitica</name>
    <dbReference type="NCBI Taxonomy" id="4792"/>
    <lineage>
        <taxon>Eukaryota</taxon>
        <taxon>Sar</taxon>
        <taxon>Stramenopiles</taxon>
        <taxon>Oomycota</taxon>
        <taxon>Peronosporomycetes</taxon>
        <taxon>Peronosporales</taxon>
        <taxon>Peronosporaceae</taxon>
        <taxon>Phytophthora</taxon>
    </lineage>
</organism>
<dbReference type="EMBL" id="KI676187">
    <property type="protein sequence ID" value="ETL26609.1"/>
    <property type="molecule type" value="Genomic_DNA"/>
</dbReference>
<proteinExistence type="predicted"/>
<feature type="compositionally biased region" description="Polar residues" evidence="1">
    <location>
        <begin position="84"/>
        <end position="93"/>
    </location>
</feature>
<feature type="compositionally biased region" description="Polar residues" evidence="1">
    <location>
        <begin position="65"/>
        <end position="76"/>
    </location>
</feature>
<sequence length="93" mass="10910">MTEEQCRLCQLINNDHSQDIKHLNKFMLNKKQTSYKIKKRFQEQFADPSQLSVTPDRTSRPLRRQSPQTNCNSPSSVFGMDAQSDPTQYQQNF</sequence>
<gene>
    <name evidence="2" type="ORF">L916_19750</name>
</gene>
<accession>W2HXD5</accession>
<reference evidence="2" key="1">
    <citation type="submission" date="2013-11" db="EMBL/GenBank/DDBJ databases">
        <title>The Genome Sequence of Phytophthora parasitica CJ05E6.</title>
        <authorList>
            <consortium name="The Broad Institute Genomics Platform"/>
            <person name="Russ C."/>
            <person name="Tyler B."/>
            <person name="Panabieres F."/>
            <person name="Shan W."/>
            <person name="Tripathy S."/>
            <person name="Grunwald N."/>
            <person name="Machado M."/>
            <person name="Johnson C.S."/>
            <person name="Arredondo F."/>
            <person name="Hong C."/>
            <person name="Coffey M."/>
            <person name="Young S.K."/>
            <person name="Zeng Q."/>
            <person name="Gargeya S."/>
            <person name="Fitzgerald M."/>
            <person name="Abouelleil A."/>
            <person name="Alvarado L."/>
            <person name="Chapman S.B."/>
            <person name="Gainer-Dewar J."/>
            <person name="Goldberg J."/>
            <person name="Griggs A."/>
            <person name="Gujja S."/>
            <person name="Hansen M."/>
            <person name="Howarth C."/>
            <person name="Imamovic A."/>
            <person name="Ireland A."/>
            <person name="Larimer J."/>
            <person name="McCowan C."/>
            <person name="Murphy C."/>
            <person name="Pearson M."/>
            <person name="Poon T.W."/>
            <person name="Priest M."/>
            <person name="Roberts A."/>
            <person name="Saif S."/>
            <person name="Shea T."/>
            <person name="Sykes S."/>
            <person name="Wortman J."/>
            <person name="Nusbaum C."/>
            <person name="Birren B."/>
        </authorList>
    </citation>
    <scope>NUCLEOTIDE SEQUENCE [LARGE SCALE GENOMIC DNA]</scope>
    <source>
        <strain evidence="2">CJ05E6</strain>
    </source>
</reference>
<protein>
    <submittedName>
        <fullName evidence="2">Uncharacterized protein</fullName>
    </submittedName>
</protein>
<feature type="compositionally biased region" description="Polar residues" evidence="1">
    <location>
        <begin position="47"/>
        <end position="56"/>
    </location>
</feature>
<name>W2HXD5_PHYNI</name>
<evidence type="ECO:0000313" key="2">
    <source>
        <dbReference type="EMBL" id="ETL26609.1"/>
    </source>
</evidence>
<dbReference type="Proteomes" id="UP000053864">
    <property type="component" value="Unassembled WGS sequence"/>
</dbReference>
<feature type="region of interest" description="Disordered" evidence="1">
    <location>
        <begin position="45"/>
        <end position="93"/>
    </location>
</feature>
<evidence type="ECO:0000256" key="1">
    <source>
        <dbReference type="SAM" id="MobiDB-lite"/>
    </source>
</evidence>